<organism evidence="9 11">
    <name type="scientific">Acipenser oxyrinchus oxyrinchus</name>
    <dbReference type="NCBI Taxonomy" id="40147"/>
    <lineage>
        <taxon>Eukaryota</taxon>
        <taxon>Metazoa</taxon>
        <taxon>Chordata</taxon>
        <taxon>Craniata</taxon>
        <taxon>Vertebrata</taxon>
        <taxon>Euteleostomi</taxon>
        <taxon>Actinopterygii</taxon>
        <taxon>Chondrostei</taxon>
        <taxon>Acipenseriformes</taxon>
        <taxon>Acipenseridae</taxon>
        <taxon>Acipenser</taxon>
    </lineage>
</organism>
<dbReference type="EMBL" id="JAGXEW010000065">
    <property type="protein sequence ID" value="KAK1150370.1"/>
    <property type="molecule type" value="Genomic_DNA"/>
</dbReference>
<dbReference type="InterPro" id="IPR018796">
    <property type="entry name" value="COA8"/>
</dbReference>
<keyword evidence="3" id="KW-0999">Mitochondrion inner membrane</keyword>
<dbReference type="Pfam" id="PF10231">
    <property type="entry name" value="COA8"/>
    <property type="match status" value="1"/>
</dbReference>
<dbReference type="EMBL" id="JAGXEW010000061">
    <property type="protein sequence ID" value="KAK1150445.1"/>
    <property type="molecule type" value="Genomic_DNA"/>
</dbReference>
<keyword evidence="4" id="KW-0809">Transit peptide</keyword>
<dbReference type="Proteomes" id="UP001230051">
    <property type="component" value="Unassembled WGS sequence"/>
</dbReference>
<evidence type="ECO:0000313" key="10">
    <source>
        <dbReference type="EMBL" id="KAK1150445.1"/>
    </source>
</evidence>
<dbReference type="PANTHER" id="PTHR31107">
    <property type="entry name" value="APOPTOGENIC PROTEIN 1, MITOCHONDRIAL"/>
    <property type="match status" value="1"/>
</dbReference>
<sequence length="207" mass="24385">MSRSGFGASLSRRLLQNRHGSRVLSHVGSLTAARPFCSESDPRSRGRTKQTLPGVSSFTPPANSSHDWVGPPDRLSNLRPIKYHIPEYERPLESRLRKLRQETEDWNHQFWTNQNISFSKEKEGFIYSCLKEKGLELRDEDGRKRTLSADEMAEFYKEFLNKNHQKHSVYNKEWYMRNFTITFLMGRVALLKAWRKLGWRQQDPKLK</sequence>
<dbReference type="EMBL" id="JAGXEW010000062">
    <property type="protein sequence ID" value="KAK1150424.1"/>
    <property type="molecule type" value="Genomic_DNA"/>
</dbReference>
<proteinExistence type="inferred from homology"/>
<keyword evidence="11" id="KW-1185">Reference proteome</keyword>
<reference evidence="9" key="1">
    <citation type="submission" date="2022-02" db="EMBL/GenBank/DDBJ databases">
        <title>Atlantic sturgeon de novo genome assembly.</title>
        <authorList>
            <person name="Stock M."/>
            <person name="Klopp C."/>
            <person name="Guiguen Y."/>
            <person name="Cabau C."/>
            <person name="Parinello H."/>
            <person name="Santidrian Yebra-Pimentel E."/>
            <person name="Kuhl H."/>
            <person name="Dirks R.P."/>
            <person name="Guessner J."/>
            <person name="Wuertz S."/>
            <person name="Du K."/>
            <person name="Schartl M."/>
        </authorList>
    </citation>
    <scope>NUCLEOTIDE SEQUENCE</scope>
    <source>
        <strain evidence="9">STURGEONOMICS-FGT-2020</strain>
        <tissue evidence="9">Whole blood</tissue>
    </source>
</reference>
<feature type="compositionally biased region" description="Polar residues" evidence="7">
    <location>
        <begin position="49"/>
        <end position="66"/>
    </location>
</feature>
<dbReference type="PANTHER" id="PTHR31107:SF2">
    <property type="entry name" value="CYTOCHROME C OXIDASE ASSEMBLY FACTOR 8"/>
    <property type="match status" value="1"/>
</dbReference>
<dbReference type="AlphaFoldDB" id="A0AAD8FRF5"/>
<protein>
    <submittedName>
        <fullName evidence="9">Cytochrome c oxidase assembly factor 8-like</fullName>
    </submittedName>
</protein>
<evidence type="ECO:0000256" key="6">
    <source>
        <dbReference type="ARBA" id="ARBA00023136"/>
    </source>
</evidence>
<comment type="caution">
    <text evidence="9">The sequence shown here is derived from an EMBL/GenBank/DDBJ whole genome shotgun (WGS) entry which is preliminary data.</text>
</comment>
<evidence type="ECO:0000313" key="9">
    <source>
        <dbReference type="EMBL" id="KAK1150424.1"/>
    </source>
</evidence>
<evidence type="ECO:0000313" key="8">
    <source>
        <dbReference type="EMBL" id="KAK1150370.1"/>
    </source>
</evidence>
<evidence type="ECO:0000256" key="3">
    <source>
        <dbReference type="ARBA" id="ARBA00022792"/>
    </source>
</evidence>
<comment type="similarity">
    <text evidence="2">Belongs to the COA8 family.</text>
</comment>
<evidence type="ECO:0000256" key="5">
    <source>
        <dbReference type="ARBA" id="ARBA00023128"/>
    </source>
</evidence>
<feature type="region of interest" description="Disordered" evidence="7">
    <location>
        <begin position="35"/>
        <end position="71"/>
    </location>
</feature>
<dbReference type="GO" id="GO:0097193">
    <property type="term" value="P:intrinsic apoptotic signaling pathway"/>
    <property type="evidence" value="ECO:0007669"/>
    <property type="project" value="InterPro"/>
</dbReference>
<evidence type="ECO:0000256" key="1">
    <source>
        <dbReference type="ARBA" id="ARBA00004443"/>
    </source>
</evidence>
<evidence type="ECO:0000256" key="7">
    <source>
        <dbReference type="SAM" id="MobiDB-lite"/>
    </source>
</evidence>
<evidence type="ECO:0000313" key="11">
    <source>
        <dbReference type="Proteomes" id="UP001230051"/>
    </source>
</evidence>
<name>A0AAD8FRF5_ACIOX</name>
<keyword evidence="5" id="KW-0496">Mitochondrion</keyword>
<keyword evidence="6" id="KW-0472">Membrane</keyword>
<dbReference type="GO" id="GO:0005743">
    <property type="term" value="C:mitochondrial inner membrane"/>
    <property type="evidence" value="ECO:0007669"/>
    <property type="project" value="UniProtKB-SubCell"/>
</dbReference>
<gene>
    <name evidence="9" type="primary">COA8</name>
    <name evidence="10" type="ORF">AOXY_G34101</name>
    <name evidence="9" type="ORF">AOXY_G34207</name>
    <name evidence="8" type="ORF">AOXY_G34438</name>
</gene>
<accession>A0AAD8FRF5</accession>
<evidence type="ECO:0000256" key="4">
    <source>
        <dbReference type="ARBA" id="ARBA00022946"/>
    </source>
</evidence>
<evidence type="ECO:0000256" key="2">
    <source>
        <dbReference type="ARBA" id="ARBA00005453"/>
    </source>
</evidence>
<comment type="subcellular location">
    <subcellularLocation>
        <location evidence="1">Mitochondrion inner membrane</location>
        <topology evidence="1">Peripheral membrane protein</topology>
        <orientation evidence="1">Matrix side</orientation>
    </subcellularLocation>
</comment>